<evidence type="ECO:0000256" key="2">
    <source>
        <dbReference type="ARBA" id="ARBA00022475"/>
    </source>
</evidence>
<comment type="subcellular location">
    <subcellularLocation>
        <location evidence="1">Cell membrane</location>
        <topology evidence="1">Multi-pass membrane protein</topology>
    </subcellularLocation>
</comment>
<dbReference type="PANTHER" id="PTHR33908">
    <property type="entry name" value="MANNOSYLTRANSFERASE YKCB-RELATED"/>
    <property type="match status" value="1"/>
</dbReference>
<feature type="transmembrane region" description="Helical" evidence="8">
    <location>
        <begin position="12"/>
        <end position="36"/>
    </location>
</feature>
<reference evidence="10" key="1">
    <citation type="submission" date="2022-06" db="EMBL/GenBank/DDBJ databases">
        <title>Complete genome of Pseudomonas hydrolytica DSWY01T.</title>
        <authorList>
            <person name="Jung J."/>
            <person name="Jeon C.O."/>
        </authorList>
    </citation>
    <scope>NUCLEOTIDE SEQUENCE</scope>
    <source>
        <strain evidence="10">DSWY01</strain>
    </source>
</reference>
<dbReference type="InterPro" id="IPR050297">
    <property type="entry name" value="LipidA_mod_glycosyltrf_83"/>
</dbReference>
<feature type="domain" description="ArnT-like N-terminal" evidence="9">
    <location>
        <begin position="39"/>
        <end position="246"/>
    </location>
</feature>
<protein>
    <submittedName>
        <fullName evidence="10">Glycosyltransferase family 39 protein</fullName>
    </submittedName>
</protein>
<dbReference type="RefSeq" id="WP_208857131.1">
    <property type="nucleotide sequence ID" value="NZ_CP099397.1"/>
</dbReference>
<keyword evidence="4" id="KW-0808">Transferase</keyword>
<gene>
    <name evidence="10" type="ORF">L1F06_013205</name>
</gene>
<dbReference type="Pfam" id="PF02366">
    <property type="entry name" value="PMT"/>
    <property type="match status" value="1"/>
</dbReference>
<sequence length="494" mass="55054">MEHRNSTLAPRAAWWRGGLCALLALLFLRLLLMAWLPLTDTTEARYAEIARKMLETGDWVTLLHDYGVPFWAKPPLSTWLSALSMGLFGQNEFAVRLPSLLLSLGVLGLVGSLANRRAGGEMALATMLMLASSLLFFAAAGAVMTDPALLFCTTLILVAFWRAMAGDGRVWGYTFFVGVGLGLLAKGPVSLVLSGLPIFFWVLLQRQWPALWRCLPWLSGTLLALLIAAPWYIWAELRTPGFLDYFIVGEHLQRFLDSGWQGDKYGFAHATPHGMIWLYALVALLPWSLVVPLWLLSQRGQAGTERVANDGWLTYLLLWSCMPLVFFSLSGNVIFPYSLPMLPGACLLFAELWRRARRPGSLPWLASITIALGLLATTLQAALPERLLRTQKAVIAHWQALRPDSDSQLLYWSKRREFSAEFYSSGLAHTTRDGATLRERVAAPSRDFLIIDADDLAQLPTDLHARFERLDAVEVKGNTMLILGERPNSREGSQ</sequence>
<dbReference type="Proteomes" id="UP001054897">
    <property type="component" value="Chromosome"/>
</dbReference>
<dbReference type="GeneID" id="300081946"/>
<evidence type="ECO:0000256" key="1">
    <source>
        <dbReference type="ARBA" id="ARBA00004651"/>
    </source>
</evidence>
<keyword evidence="7 8" id="KW-0472">Membrane</keyword>
<dbReference type="InterPro" id="IPR003342">
    <property type="entry name" value="ArnT-like_N"/>
</dbReference>
<evidence type="ECO:0000256" key="5">
    <source>
        <dbReference type="ARBA" id="ARBA00022692"/>
    </source>
</evidence>
<dbReference type="EMBL" id="CP099397">
    <property type="protein sequence ID" value="USR37654.1"/>
    <property type="molecule type" value="Genomic_DNA"/>
</dbReference>
<keyword evidence="6 8" id="KW-1133">Transmembrane helix</keyword>
<evidence type="ECO:0000313" key="10">
    <source>
        <dbReference type="EMBL" id="USR37654.1"/>
    </source>
</evidence>
<feature type="transmembrane region" description="Helical" evidence="8">
    <location>
        <begin position="362"/>
        <end position="383"/>
    </location>
</feature>
<feature type="transmembrane region" description="Helical" evidence="8">
    <location>
        <begin position="215"/>
        <end position="234"/>
    </location>
</feature>
<proteinExistence type="predicted"/>
<feature type="transmembrane region" description="Helical" evidence="8">
    <location>
        <begin position="173"/>
        <end position="203"/>
    </location>
</feature>
<evidence type="ECO:0000256" key="7">
    <source>
        <dbReference type="ARBA" id="ARBA00023136"/>
    </source>
</evidence>
<evidence type="ECO:0000256" key="4">
    <source>
        <dbReference type="ARBA" id="ARBA00022679"/>
    </source>
</evidence>
<keyword evidence="5 8" id="KW-0812">Transmembrane</keyword>
<organism evidence="10 11">
    <name type="scientific">Ectopseudomonas hydrolytica</name>
    <dbReference type="NCBI Taxonomy" id="2493633"/>
    <lineage>
        <taxon>Bacteria</taxon>
        <taxon>Pseudomonadati</taxon>
        <taxon>Pseudomonadota</taxon>
        <taxon>Gammaproteobacteria</taxon>
        <taxon>Pseudomonadales</taxon>
        <taxon>Pseudomonadaceae</taxon>
        <taxon>Ectopseudomonas</taxon>
    </lineage>
</organism>
<evidence type="ECO:0000256" key="3">
    <source>
        <dbReference type="ARBA" id="ARBA00022676"/>
    </source>
</evidence>
<evidence type="ECO:0000259" key="9">
    <source>
        <dbReference type="Pfam" id="PF02366"/>
    </source>
</evidence>
<feature type="transmembrane region" description="Helical" evidence="8">
    <location>
        <begin position="93"/>
        <end position="114"/>
    </location>
</feature>
<keyword evidence="2" id="KW-1003">Cell membrane</keyword>
<evidence type="ECO:0000256" key="6">
    <source>
        <dbReference type="ARBA" id="ARBA00022989"/>
    </source>
</evidence>
<feature type="transmembrane region" description="Helical" evidence="8">
    <location>
        <begin position="276"/>
        <end position="295"/>
    </location>
</feature>
<dbReference type="PANTHER" id="PTHR33908:SF3">
    <property type="entry name" value="UNDECAPRENYL PHOSPHATE-ALPHA-4-AMINO-4-DEOXY-L-ARABINOSE ARABINOSYL TRANSFERASE"/>
    <property type="match status" value="1"/>
</dbReference>
<evidence type="ECO:0000313" key="11">
    <source>
        <dbReference type="Proteomes" id="UP001054897"/>
    </source>
</evidence>
<keyword evidence="3" id="KW-0328">Glycosyltransferase</keyword>
<accession>A0ABY5A3L5</accession>
<evidence type="ECO:0000256" key="8">
    <source>
        <dbReference type="SAM" id="Phobius"/>
    </source>
</evidence>
<keyword evidence="11" id="KW-1185">Reference proteome</keyword>
<name>A0ABY5A3L5_9GAMM</name>